<proteinExistence type="predicted"/>
<organism evidence="2 3">
    <name type="scientific">Brevibacillus fulvus</name>
    <dbReference type="NCBI Taxonomy" id="1125967"/>
    <lineage>
        <taxon>Bacteria</taxon>
        <taxon>Bacillati</taxon>
        <taxon>Bacillota</taxon>
        <taxon>Bacilli</taxon>
        <taxon>Bacillales</taxon>
        <taxon>Paenibacillaceae</taxon>
        <taxon>Brevibacillus</taxon>
    </lineage>
</organism>
<keyword evidence="1" id="KW-0812">Transmembrane</keyword>
<dbReference type="PANTHER" id="PTHR35337">
    <property type="entry name" value="SLR1478 PROTEIN"/>
    <property type="match status" value="1"/>
</dbReference>
<keyword evidence="1" id="KW-1133">Transmembrane helix</keyword>
<evidence type="ECO:0000256" key="1">
    <source>
        <dbReference type="SAM" id="Phobius"/>
    </source>
</evidence>
<dbReference type="AlphaFoldDB" id="A0A938XXF5"/>
<feature type="transmembrane region" description="Helical" evidence="1">
    <location>
        <begin position="81"/>
        <end position="106"/>
    </location>
</feature>
<gene>
    <name evidence="2" type="ORF">JOD01_003634</name>
</gene>
<protein>
    <submittedName>
        <fullName evidence="2">Stage II sporulation protein M</fullName>
    </submittedName>
</protein>
<dbReference type="RefSeq" id="WP_204519628.1">
    <property type="nucleotide sequence ID" value="NZ_BAABIN010000035.1"/>
</dbReference>
<dbReference type="Proteomes" id="UP000717624">
    <property type="component" value="Unassembled WGS sequence"/>
</dbReference>
<evidence type="ECO:0000313" key="2">
    <source>
        <dbReference type="EMBL" id="MBM7591982.1"/>
    </source>
</evidence>
<name>A0A938XXF5_9BACL</name>
<dbReference type="EMBL" id="JAFBEB010000017">
    <property type="protein sequence ID" value="MBM7591982.1"/>
    <property type="molecule type" value="Genomic_DNA"/>
</dbReference>
<dbReference type="Pfam" id="PF01944">
    <property type="entry name" value="SpoIIM"/>
    <property type="match status" value="1"/>
</dbReference>
<dbReference type="InterPro" id="IPR002798">
    <property type="entry name" value="SpoIIM-like"/>
</dbReference>
<accession>A0A938XXF5</accession>
<sequence>MRYQLRQLWTDNKGYFYIAGLLLIGGAFFGFLQMGQVEQIAKNMLSQIQEIADRIQESGGSTAVTFWAIFKNNVFSSLTMMIFGLVFAIFPIFGLLSNGVLLGFIFGQLAAAGGNPLLVFAVGILPHGIFELPAVVFSAGIGIRYGATVLRSIKGLWNAGARGEIKEDWRQLVKQFPVAAISVIVVLFVAAIVESAITPLLIQSVVGGRIGLTE</sequence>
<keyword evidence="3" id="KW-1185">Reference proteome</keyword>
<comment type="caution">
    <text evidence="2">The sequence shown here is derived from an EMBL/GenBank/DDBJ whole genome shotgun (WGS) entry which is preliminary data.</text>
</comment>
<keyword evidence="1" id="KW-0472">Membrane</keyword>
<feature type="transmembrane region" description="Helical" evidence="1">
    <location>
        <begin position="176"/>
        <end position="202"/>
    </location>
</feature>
<feature type="transmembrane region" description="Helical" evidence="1">
    <location>
        <begin position="118"/>
        <end position="143"/>
    </location>
</feature>
<feature type="transmembrane region" description="Helical" evidence="1">
    <location>
        <begin position="15"/>
        <end position="34"/>
    </location>
</feature>
<evidence type="ECO:0000313" key="3">
    <source>
        <dbReference type="Proteomes" id="UP000717624"/>
    </source>
</evidence>
<reference evidence="2" key="1">
    <citation type="submission" date="2021-01" db="EMBL/GenBank/DDBJ databases">
        <title>Genomic Encyclopedia of Type Strains, Phase IV (KMG-IV): sequencing the most valuable type-strain genomes for metagenomic binning, comparative biology and taxonomic classification.</title>
        <authorList>
            <person name="Goeker M."/>
        </authorList>
    </citation>
    <scope>NUCLEOTIDE SEQUENCE</scope>
    <source>
        <strain evidence="2">DSM 25523</strain>
    </source>
</reference>
<dbReference type="PANTHER" id="PTHR35337:SF1">
    <property type="entry name" value="SLR1478 PROTEIN"/>
    <property type="match status" value="1"/>
</dbReference>